<dbReference type="EMBL" id="CARXXK010000002">
    <property type="protein sequence ID" value="CAI6354977.1"/>
    <property type="molecule type" value="Genomic_DNA"/>
</dbReference>
<comment type="caution">
    <text evidence="1">The sequence shown here is derived from an EMBL/GenBank/DDBJ whole genome shotgun (WGS) entry which is preliminary data.</text>
</comment>
<protein>
    <submittedName>
        <fullName evidence="1">Uncharacterized protein</fullName>
    </submittedName>
</protein>
<accession>A0AAV0WH20</accession>
<gene>
    <name evidence="1" type="ORF">MEUPH1_LOCUS10888</name>
</gene>
<evidence type="ECO:0000313" key="2">
    <source>
        <dbReference type="Proteomes" id="UP001160148"/>
    </source>
</evidence>
<reference evidence="1 2" key="1">
    <citation type="submission" date="2023-01" db="EMBL/GenBank/DDBJ databases">
        <authorList>
            <person name="Whitehead M."/>
        </authorList>
    </citation>
    <scope>NUCLEOTIDE SEQUENCE [LARGE SCALE GENOMIC DNA]</scope>
</reference>
<dbReference type="GO" id="GO:0003676">
    <property type="term" value="F:nucleic acid binding"/>
    <property type="evidence" value="ECO:0007669"/>
    <property type="project" value="InterPro"/>
</dbReference>
<evidence type="ECO:0000313" key="1">
    <source>
        <dbReference type="EMBL" id="CAI6354977.1"/>
    </source>
</evidence>
<keyword evidence="2" id="KW-1185">Reference proteome</keyword>
<dbReference type="Gene3D" id="3.30.420.10">
    <property type="entry name" value="Ribonuclease H-like superfamily/Ribonuclease H"/>
    <property type="match status" value="1"/>
</dbReference>
<dbReference type="AlphaFoldDB" id="A0AAV0WH20"/>
<name>A0AAV0WH20_9HEMI</name>
<dbReference type="Proteomes" id="UP001160148">
    <property type="component" value="Unassembled WGS sequence"/>
</dbReference>
<organism evidence="1 2">
    <name type="scientific">Macrosiphum euphorbiae</name>
    <name type="common">potato aphid</name>
    <dbReference type="NCBI Taxonomy" id="13131"/>
    <lineage>
        <taxon>Eukaryota</taxon>
        <taxon>Metazoa</taxon>
        <taxon>Ecdysozoa</taxon>
        <taxon>Arthropoda</taxon>
        <taxon>Hexapoda</taxon>
        <taxon>Insecta</taxon>
        <taxon>Pterygota</taxon>
        <taxon>Neoptera</taxon>
        <taxon>Paraneoptera</taxon>
        <taxon>Hemiptera</taxon>
        <taxon>Sternorrhyncha</taxon>
        <taxon>Aphidomorpha</taxon>
        <taxon>Aphidoidea</taxon>
        <taxon>Aphididae</taxon>
        <taxon>Macrosiphini</taxon>
        <taxon>Macrosiphum</taxon>
    </lineage>
</organism>
<sequence length="97" mass="11688">MGSDRTWDRHISDVECHLNNAYNKTIGDTPFHVLFGYYPSFRDGVLHHVTKVDEWDSTAEIQNKIRERITKEHQMWKQRYDSRHVKPMQLVLEKWCS</sequence>
<proteinExistence type="predicted"/>
<dbReference type="InterPro" id="IPR036397">
    <property type="entry name" value="RNaseH_sf"/>
</dbReference>